<dbReference type="KEGG" id="falb:HYN59_14000"/>
<dbReference type="PROSITE" id="PS51257">
    <property type="entry name" value="PROKAR_LIPOPROTEIN"/>
    <property type="match status" value="1"/>
</dbReference>
<proteinExistence type="predicted"/>
<dbReference type="Proteomes" id="UP000244929">
    <property type="component" value="Chromosome"/>
</dbReference>
<evidence type="ECO:0000313" key="3">
    <source>
        <dbReference type="Proteomes" id="UP000244929"/>
    </source>
</evidence>
<reference evidence="2 3" key="1">
    <citation type="submission" date="2018-04" db="EMBL/GenBank/DDBJ databases">
        <title>Genome sequencing of Flavobacterium sp. HYN0059.</title>
        <authorList>
            <person name="Yi H."/>
            <person name="Baek C."/>
        </authorList>
    </citation>
    <scope>NUCLEOTIDE SEQUENCE [LARGE SCALE GENOMIC DNA]</scope>
    <source>
        <strain evidence="2 3">HYN0059</strain>
    </source>
</reference>
<protein>
    <submittedName>
        <fullName evidence="2">Uncharacterized protein</fullName>
    </submittedName>
</protein>
<keyword evidence="3" id="KW-1185">Reference proteome</keyword>
<dbReference type="OrthoDB" id="1488726at2"/>
<name>A0A2S1R0E6_9FLAO</name>
<keyword evidence="1" id="KW-0175">Coiled coil</keyword>
<gene>
    <name evidence="2" type="ORF">HYN59_14000</name>
</gene>
<accession>A0A2S1R0E6</accession>
<organism evidence="2 3">
    <name type="scientific">Flavobacterium album</name>
    <dbReference type="NCBI Taxonomy" id="2175091"/>
    <lineage>
        <taxon>Bacteria</taxon>
        <taxon>Pseudomonadati</taxon>
        <taxon>Bacteroidota</taxon>
        <taxon>Flavobacteriia</taxon>
        <taxon>Flavobacteriales</taxon>
        <taxon>Flavobacteriaceae</taxon>
        <taxon>Flavobacterium</taxon>
    </lineage>
</organism>
<evidence type="ECO:0000313" key="2">
    <source>
        <dbReference type="EMBL" id="AWH86153.1"/>
    </source>
</evidence>
<feature type="coiled-coil region" evidence="1">
    <location>
        <begin position="303"/>
        <end position="350"/>
    </location>
</feature>
<sequence>MKNLSLLCLAALSFIACKKETEVKAPAAVEKPATETPLIAQASPRSFFNTDNLSLQEFTIEASGKATVKGKNGTKLDIPANAFVDADGKPVKGKVTVQLKEALNMADIVLGGLATMSGDKILESGGMVYVNATSGGKPLFLADSKKIEITMPAKKKVPGMQIFSGEESKDGTINWVDPKNIIAPNEVMVARQKELIVNDDQLDNNNYDILAPIAPLKPVEYKKSDGVTINLVFPHPEYFPEFSYFKNVKWKLTDPQNYKKPVDGTQWEHVALAKAKTEGTYTLTLTAEGKPTLSYEVIPVFEGQDFKKAMAEYEKAIERIEKQKKEMEEKERIRRKKQELEKQKISIAESYIFSIDKMGWANCDKFYNDPKAKDVIVEINISDKQKSDVAISYLVFKKRKVCIPCYMDKKCIAVMGNIHLPIGEPVTIIAVGAYKETPWFAMEDAVVSDKLSVTLKPDEISKESMKQLLDKNLHQ</sequence>
<dbReference type="RefSeq" id="WP_108778875.1">
    <property type="nucleotide sequence ID" value="NZ_CP029186.1"/>
</dbReference>
<dbReference type="EMBL" id="CP029186">
    <property type="protein sequence ID" value="AWH86153.1"/>
    <property type="molecule type" value="Genomic_DNA"/>
</dbReference>
<dbReference type="AlphaFoldDB" id="A0A2S1R0E6"/>
<evidence type="ECO:0000256" key="1">
    <source>
        <dbReference type="SAM" id="Coils"/>
    </source>
</evidence>